<proteinExistence type="predicted"/>
<protein>
    <submittedName>
        <fullName evidence="1">Uncharacterized protein</fullName>
    </submittedName>
</protein>
<dbReference type="RefSeq" id="WP_377404145.1">
    <property type="nucleotide sequence ID" value="NZ_JBHTFQ010000006.1"/>
</dbReference>
<keyword evidence="2" id="KW-1185">Reference proteome</keyword>
<reference evidence="2" key="1">
    <citation type="journal article" date="2019" name="Int. J. Syst. Evol. Microbiol.">
        <title>The Global Catalogue of Microorganisms (GCM) 10K type strain sequencing project: providing services to taxonomists for standard genome sequencing and annotation.</title>
        <authorList>
            <consortium name="The Broad Institute Genomics Platform"/>
            <consortium name="The Broad Institute Genome Sequencing Center for Infectious Disease"/>
            <person name="Wu L."/>
            <person name="Ma J."/>
        </authorList>
    </citation>
    <scope>NUCLEOTIDE SEQUENCE [LARGE SCALE GENOMIC DNA]</scope>
    <source>
        <strain evidence="2">CGMCC 1.12750</strain>
    </source>
</reference>
<evidence type="ECO:0000313" key="2">
    <source>
        <dbReference type="Proteomes" id="UP001596516"/>
    </source>
</evidence>
<name>A0ABW2ULB6_9RHOB</name>
<accession>A0ABW2ULB6</accession>
<dbReference type="Proteomes" id="UP001596516">
    <property type="component" value="Unassembled WGS sequence"/>
</dbReference>
<evidence type="ECO:0000313" key="1">
    <source>
        <dbReference type="EMBL" id="MFC7705013.1"/>
    </source>
</evidence>
<comment type="caution">
    <text evidence="1">The sequence shown here is derived from an EMBL/GenBank/DDBJ whole genome shotgun (WGS) entry which is preliminary data.</text>
</comment>
<gene>
    <name evidence="1" type="ORF">ACFQXB_12475</name>
</gene>
<organism evidence="1 2">
    <name type="scientific">Plastorhodobacter daqingensis</name>
    <dbReference type="NCBI Taxonomy" id="1387281"/>
    <lineage>
        <taxon>Bacteria</taxon>
        <taxon>Pseudomonadati</taxon>
        <taxon>Pseudomonadota</taxon>
        <taxon>Alphaproteobacteria</taxon>
        <taxon>Rhodobacterales</taxon>
        <taxon>Paracoccaceae</taxon>
        <taxon>Plastorhodobacter</taxon>
    </lineage>
</organism>
<sequence>MMKDLVQYHPVGVLAGNGHVSIEAQPFLPVRYTLNLSELDGDLRAEGHLSGDPARIAQCRHLGDSAILALGTGEKIALRLIEVDSFGRARIESTGSLPQF</sequence>
<dbReference type="EMBL" id="JBHTFQ010000006">
    <property type="protein sequence ID" value="MFC7705013.1"/>
    <property type="molecule type" value="Genomic_DNA"/>
</dbReference>